<dbReference type="EMBL" id="LOMO01000001">
    <property type="protein sequence ID" value="KXY51325.1"/>
    <property type="molecule type" value="Genomic_DNA"/>
</dbReference>
<dbReference type="AlphaFoldDB" id="A0A9X0MKG6"/>
<protein>
    <submittedName>
        <fullName evidence="2">Nucleoside triphosphatase</fullName>
    </submittedName>
</protein>
<accession>A0A9X0MKG6</accession>
<keyword evidence="1" id="KW-0378">Hydrolase</keyword>
<evidence type="ECO:0000313" key="2">
    <source>
        <dbReference type="EMBL" id="KXY51325.1"/>
    </source>
</evidence>
<evidence type="ECO:0000256" key="1">
    <source>
        <dbReference type="ARBA" id="ARBA00022801"/>
    </source>
</evidence>
<dbReference type="Gene3D" id="3.90.950.10">
    <property type="match status" value="1"/>
</dbReference>
<dbReference type="GO" id="GO:0047429">
    <property type="term" value="F:nucleoside triphosphate diphosphatase activity"/>
    <property type="evidence" value="ECO:0007669"/>
    <property type="project" value="InterPro"/>
</dbReference>
<dbReference type="Pfam" id="PF01725">
    <property type="entry name" value="Ham1p_like"/>
    <property type="match status" value="1"/>
</dbReference>
<reference evidence="2 3" key="1">
    <citation type="submission" date="2015-12" db="EMBL/GenBank/DDBJ databases">
        <title>Bacillus cereus Group isolate.</title>
        <authorList>
            <person name="Kovac J."/>
        </authorList>
    </citation>
    <scope>NUCLEOTIDE SEQUENCE [LARGE SCALE GENOMIC DNA]</scope>
    <source>
        <strain evidence="2 3">FSL K6-0073</strain>
    </source>
</reference>
<proteinExistence type="predicted"/>
<dbReference type="RefSeq" id="WP_061662660.1">
    <property type="nucleotide sequence ID" value="NZ_LOMO01000001.1"/>
</dbReference>
<name>A0A9X0MKG6_BACCE</name>
<sequence>MNNPAIPLFVHQYFKSNLIFSQEGMESKVTLANYILDKVVNDDGSSLATDVFIWLRKKGNLTAFANAIESGYTVSSESLHVDFDVETESIYQGVQAIARMETHWMVPVSDDRSHAYKIINGLLYALKIETKEEIETLTSFNWLYNAEFVDYEPKNKPKYILVSSNEDKLQEFQRFGIYNLDIEKGRDIQEVNHPSVSVVAMYKSIEAGTMRIIEDTALYIEGEDVGVNVKWLLDNISKYEGKTATWKVCLAANDGNRIYLYEGAVHGRIENNKPVKEAFGFDNYFIPDGASKTLYELEKQGSKDGFSARRKAIDMFLNEIPCLVVPIAQIKPWEGNYQNTNK</sequence>
<dbReference type="GO" id="GO:0009143">
    <property type="term" value="P:nucleoside triphosphate catabolic process"/>
    <property type="evidence" value="ECO:0007669"/>
    <property type="project" value="InterPro"/>
</dbReference>
<gene>
    <name evidence="2" type="ORF">AT268_33125</name>
</gene>
<comment type="caution">
    <text evidence="2">The sequence shown here is derived from an EMBL/GenBank/DDBJ whole genome shotgun (WGS) entry which is preliminary data.</text>
</comment>
<dbReference type="InterPro" id="IPR029001">
    <property type="entry name" value="ITPase-like_fam"/>
</dbReference>
<organism evidence="2 3">
    <name type="scientific">Bacillus cereus</name>
    <dbReference type="NCBI Taxonomy" id="1396"/>
    <lineage>
        <taxon>Bacteria</taxon>
        <taxon>Bacillati</taxon>
        <taxon>Bacillota</taxon>
        <taxon>Bacilli</taxon>
        <taxon>Bacillales</taxon>
        <taxon>Bacillaceae</taxon>
        <taxon>Bacillus</taxon>
        <taxon>Bacillus cereus group</taxon>
    </lineage>
</organism>
<dbReference type="Proteomes" id="UP000075476">
    <property type="component" value="Unassembled WGS sequence"/>
</dbReference>
<dbReference type="InterPro" id="IPR002637">
    <property type="entry name" value="RdgB/HAM1"/>
</dbReference>
<evidence type="ECO:0000313" key="3">
    <source>
        <dbReference type="Proteomes" id="UP000075476"/>
    </source>
</evidence>
<dbReference type="SUPFAM" id="SSF52972">
    <property type="entry name" value="ITPase-like"/>
    <property type="match status" value="1"/>
</dbReference>